<keyword evidence="3 5" id="KW-0067">ATP-binding</keyword>
<gene>
    <name evidence="5" type="ORF">DSCO28_31570</name>
</gene>
<dbReference type="GO" id="GO:0016887">
    <property type="term" value="F:ATP hydrolysis activity"/>
    <property type="evidence" value="ECO:0007669"/>
    <property type="project" value="InterPro"/>
</dbReference>
<dbReference type="InterPro" id="IPR003439">
    <property type="entry name" value="ABC_transporter-like_ATP-bd"/>
</dbReference>
<evidence type="ECO:0000256" key="2">
    <source>
        <dbReference type="ARBA" id="ARBA00022741"/>
    </source>
</evidence>
<dbReference type="InterPro" id="IPR027417">
    <property type="entry name" value="P-loop_NTPase"/>
</dbReference>
<dbReference type="SMART" id="SM00382">
    <property type="entry name" value="AAA"/>
    <property type="match status" value="1"/>
</dbReference>
<dbReference type="EMBL" id="AP021876">
    <property type="protein sequence ID" value="BBO82591.1"/>
    <property type="molecule type" value="Genomic_DNA"/>
</dbReference>
<evidence type="ECO:0000313" key="6">
    <source>
        <dbReference type="Proteomes" id="UP000425960"/>
    </source>
</evidence>
<keyword evidence="1" id="KW-0813">Transport</keyword>
<dbReference type="AlphaFoldDB" id="A0A5K7ZN61"/>
<proteinExistence type="predicted"/>
<dbReference type="KEGG" id="dov:DSCO28_31570"/>
<dbReference type="SUPFAM" id="SSF52540">
    <property type="entry name" value="P-loop containing nucleoside triphosphate hydrolases"/>
    <property type="match status" value="1"/>
</dbReference>
<sequence>MNDKTTQPILSCRNLTVGYKEKAVLSGLNLDFTAGQFISLLGPNGAGKTTLLRTLSRHLDPLAGQIEIEGRLLSGMRAMELAAVMAVVLTDKVSPPLFTVYEFVALGRYPHTDFLGRLGAADHQAVRHAIAAVHADDLAARTFNDLSDGERQKALVARALAQQPRLLLLDEPTLHLDLKHRVEVMGILRNLCRSEGITVVASLHDVDVAAKVSDRVALIKSGAVVDWGIPETVLKSDAVAGLYDFDGADFDHHLGSIELRGNGKRGRAFVLAGMGSGALIYRMLSKRGFSIATGVLHTNDLDYYVARSLGAACISQEAMQAIGEPALAEADARLDGCDVVIDCGFQVGSMNQGNVNLLHTALEKGKPVLSLRKNGGDGRLPSLADGRMVRCDDVAQLLEALDQCGPGMAGGQNPQPEILQAV</sequence>
<dbReference type="PANTHER" id="PTHR42794:SF2">
    <property type="entry name" value="ABC TRANSPORTER ATP-BINDING PROTEIN"/>
    <property type="match status" value="1"/>
</dbReference>
<evidence type="ECO:0000256" key="3">
    <source>
        <dbReference type="ARBA" id="ARBA00022840"/>
    </source>
</evidence>
<dbReference type="Proteomes" id="UP000425960">
    <property type="component" value="Chromosome"/>
</dbReference>
<dbReference type="GO" id="GO:0005524">
    <property type="term" value="F:ATP binding"/>
    <property type="evidence" value="ECO:0007669"/>
    <property type="project" value="UniProtKB-KW"/>
</dbReference>
<evidence type="ECO:0000256" key="1">
    <source>
        <dbReference type="ARBA" id="ARBA00022448"/>
    </source>
</evidence>
<dbReference type="PANTHER" id="PTHR42794">
    <property type="entry name" value="HEMIN IMPORT ATP-BINDING PROTEIN HMUV"/>
    <property type="match status" value="1"/>
</dbReference>
<reference evidence="5 6" key="1">
    <citation type="submission" date="2019-11" db="EMBL/GenBank/DDBJ databases">
        <title>Comparative genomics of hydrocarbon-degrading Desulfosarcina strains.</title>
        <authorList>
            <person name="Watanabe M."/>
            <person name="Kojima H."/>
            <person name="Fukui M."/>
        </authorList>
    </citation>
    <scope>NUCLEOTIDE SEQUENCE [LARGE SCALE GENOMIC DNA]</scope>
    <source>
        <strain evidence="5 6">28bB2T</strain>
    </source>
</reference>
<evidence type="ECO:0000313" key="5">
    <source>
        <dbReference type="EMBL" id="BBO82591.1"/>
    </source>
</evidence>
<protein>
    <submittedName>
        <fullName evidence="5">Cobalamin/Fe3+-siderophore ABC transporter ATP-binding protein</fullName>
    </submittedName>
</protein>
<dbReference type="RefSeq" id="WP_155323009.1">
    <property type="nucleotide sequence ID" value="NZ_AP021876.1"/>
</dbReference>
<feature type="domain" description="ABC transporter" evidence="4">
    <location>
        <begin position="10"/>
        <end position="246"/>
    </location>
</feature>
<dbReference type="Pfam" id="PF00005">
    <property type="entry name" value="ABC_tran"/>
    <property type="match status" value="1"/>
</dbReference>
<dbReference type="Gene3D" id="3.40.50.300">
    <property type="entry name" value="P-loop containing nucleotide triphosphate hydrolases"/>
    <property type="match status" value="1"/>
</dbReference>
<organism evidence="5 6">
    <name type="scientific">Desulfosarcina ovata subsp. sediminis</name>
    <dbReference type="NCBI Taxonomy" id="885957"/>
    <lineage>
        <taxon>Bacteria</taxon>
        <taxon>Pseudomonadati</taxon>
        <taxon>Thermodesulfobacteriota</taxon>
        <taxon>Desulfobacteria</taxon>
        <taxon>Desulfobacterales</taxon>
        <taxon>Desulfosarcinaceae</taxon>
        <taxon>Desulfosarcina</taxon>
    </lineage>
</organism>
<accession>A0A5K7ZN61</accession>
<name>A0A5K7ZN61_9BACT</name>
<dbReference type="CDD" id="cd03214">
    <property type="entry name" value="ABC_Iron-Siderophores_B12_Hemin"/>
    <property type="match status" value="1"/>
</dbReference>
<dbReference type="PROSITE" id="PS50893">
    <property type="entry name" value="ABC_TRANSPORTER_2"/>
    <property type="match status" value="1"/>
</dbReference>
<dbReference type="InterPro" id="IPR003593">
    <property type="entry name" value="AAA+_ATPase"/>
</dbReference>
<dbReference type="FunFam" id="3.40.50.300:FF:000134">
    <property type="entry name" value="Iron-enterobactin ABC transporter ATP-binding protein"/>
    <property type="match status" value="1"/>
</dbReference>
<evidence type="ECO:0000259" key="4">
    <source>
        <dbReference type="PROSITE" id="PS50893"/>
    </source>
</evidence>
<keyword evidence="2" id="KW-0547">Nucleotide-binding</keyword>